<dbReference type="SUPFAM" id="SSF52172">
    <property type="entry name" value="CheY-like"/>
    <property type="match status" value="1"/>
</dbReference>
<dbReference type="STRING" id="1225564.AA309_29430"/>
<dbReference type="GO" id="GO:0000160">
    <property type="term" value="P:phosphorelay signal transduction system"/>
    <property type="evidence" value="ECO:0007669"/>
    <property type="project" value="InterPro"/>
</dbReference>
<evidence type="ECO:0000256" key="1">
    <source>
        <dbReference type="ARBA" id="ARBA00022553"/>
    </source>
</evidence>
<dbReference type="Proteomes" id="UP000035489">
    <property type="component" value="Unassembled WGS sequence"/>
</dbReference>
<accession>A0A0H1R3N5</accession>
<sequence>MKSLVSSLGLVVHTFPSVEEFLQSPYMDETSCLIADVQMPGISGIELQNLLIAQGQHIPIVFITAFPEERLRARLLKAGAVGFLDKPFDEQSLLQCIDMALKRARR</sequence>
<dbReference type="PANTHER" id="PTHR44591">
    <property type="entry name" value="STRESS RESPONSE REGULATOR PROTEIN 1"/>
    <property type="match status" value="1"/>
</dbReference>
<comment type="caution">
    <text evidence="4">The sequence shown here is derived from an EMBL/GenBank/DDBJ whole genome shotgun (WGS) entry which is preliminary data.</text>
</comment>
<proteinExistence type="predicted"/>
<feature type="domain" description="Response regulatory" evidence="3">
    <location>
        <begin position="1"/>
        <end position="101"/>
    </location>
</feature>
<dbReference type="InterPro" id="IPR011006">
    <property type="entry name" value="CheY-like_superfamily"/>
</dbReference>
<protein>
    <recommendedName>
        <fullName evidence="3">Response regulatory domain-containing protein</fullName>
    </recommendedName>
</protein>
<keyword evidence="1 2" id="KW-0597">Phosphoprotein</keyword>
<dbReference type="InterPro" id="IPR050595">
    <property type="entry name" value="Bact_response_regulator"/>
</dbReference>
<feature type="modified residue" description="4-aspartylphosphate" evidence="2">
    <location>
        <position position="36"/>
    </location>
</feature>
<name>A0A0H1R3N5_9HYPH</name>
<keyword evidence="5" id="KW-1185">Reference proteome</keyword>
<dbReference type="SMART" id="SM00448">
    <property type="entry name" value="REC"/>
    <property type="match status" value="1"/>
</dbReference>
<evidence type="ECO:0000256" key="2">
    <source>
        <dbReference type="PROSITE-ProRule" id="PRU00169"/>
    </source>
</evidence>
<dbReference type="Gene3D" id="3.40.50.2300">
    <property type="match status" value="1"/>
</dbReference>
<dbReference type="PROSITE" id="PS50110">
    <property type="entry name" value="RESPONSE_REGULATORY"/>
    <property type="match status" value="1"/>
</dbReference>
<dbReference type="AlphaFoldDB" id="A0A0H1R3N5"/>
<organism evidence="4 5">
    <name type="scientific">Microvirga vignae</name>
    <dbReference type="NCBI Taxonomy" id="1225564"/>
    <lineage>
        <taxon>Bacteria</taxon>
        <taxon>Pseudomonadati</taxon>
        <taxon>Pseudomonadota</taxon>
        <taxon>Alphaproteobacteria</taxon>
        <taxon>Hyphomicrobiales</taxon>
        <taxon>Methylobacteriaceae</taxon>
        <taxon>Microvirga</taxon>
    </lineage>
</organism>
<dbReference type="InterPro" id="IPR001789">
    <property type="entry name" value="Sig_transdc_resp-reg_receiver"/>
</dbReference>
<evidence type="ECO:0000313" key="5">
    <source>
        <dbReference type="Proteomes" id="UP000035489"/>
    </source>
</evidence>
<reference evidence="4 5" key="1">
    <citation type="submission" date="2015-05" db="EMBL/GenBank/DDBJ databases">
        <title>Draft genome sequence of Microvirga vignae strain BR3299, a novel nitrogen fixing bacteria isolated from Brazil semi-aired region.</title>
        <authorList>
            <person name="Zilli J.E."/>
            <person name="Passos S.R."/>
            <person name="Leite J."/>
            <person name="Baldani J.I."/>
            <person name="Xavier G.R."/>
            <person name="Rumjaneck N.G."/>
            <person name="Simoes-Araujo J.L."/>
        </authorList>
    </citation>
    <scope>NUCLEOTIDE SEQUENCE [LARGE SCALE GENOMIC DNA]</scope>
    <source>
        <strain evidence="4 5">BR3299</strain>
    </source>
</reference>
<evidence type="ECO:0000313" key="4">
    <source>
        <dbReference type="EMBL" id="KLK89790.1"/>
    </source>
</evidence>
<evidence type="ECO:0000259" key="3">
    <source>
        <dbReference type="PROSITE" id="PS50110"/>
    </source>
</evidence>
<gene>
    <name evidence="4" type="ORF">AA309_29430</name>
</gene>
<dbReference type="PANTHER" id="PTHR44591:SF25">
    <property type="entry name" value="CHEMOTAXIS TWO-COMPONENT RESPONSE REGULATOR"/>
    <property type="match status" value="1"/>
</dbReference>
<dbReference type="Pfam" id="PF00072">
    <property type="entry name" value="Response_reg"/>
    <property type="match status" value="1"/>
</dbReference>
<dbReference type="EMBL" id="LCYG01000121">
    <property type="protein sequence ID" value="KLK89790.1"/>
    <property type="molecule type" value="Genomic_DNA"/>
</dbReference>
<dbReference type="PATRIC" id="fig|1225564.3.peg.614"/>